<protein>
    <submittedName>
        <fullName evidence="2">NAD(P)H-binding protein</fullName>
    </submittedName>
</protein>
<evidence type="ECO:0000313" key="2">
    <source>
        <dbReference type="EMBL" id="MDR9759794.1"/>
    </source>
</evidence>
<organism evidence="2 3">
    <name type="scientific">Rhizobium redzepovicii</name>
    <dbReference type="NCBI Taxonomy" id="2867518"/>
    <lineage>
        <taxon>Bacteria</taxon>
        <taxon>Pseudomonadati</taxon>
        <taxon>Pseudomonadota</taxon>
        <taxon>Alphaproteobacteria</taxon>
        <taxon>Hyphomicrobiales</taxon>
        <taxon>Rhizobiaceae</taxon>
        <taxon>Rhizobium/Agrobacterium group</taxon>
        <taxon>Rhizobium</taxon>
    </lineage>
</organism>
<dbReference type="PANTHER" id="PTHR43162:SF1">
    <property type="entry name" value="PRESTALK A DIFFERENTIATION PROTEIN A"/>
    <property type="match status" value="1"/>
</dbReference>
<dbReference type="Pfam" id="PF13460">
    <property type="entry name" value="NAD_binding_10"/>
    <property type="match status" value="1"/>
</dbReference>
<evidence type="ECO:0000259" key="1">
    <source>
        <dbReference type="Pfam" id="PF13460"/>
    </source>
</evidence>
<dbReference type="InterPro" id="IPR051604">
    <property type="entry name" value="Ergot_Alk_Oxidoreductase"/>
</dbReference>
<dbReference type="PANTHER" id="PTHR43162">
    <property type="match status" value="1"/>
</dbReference>
<accession>A0AAW8P1A7</accession>
<dbReference type="RefSeq" id="WP_310804822.1">
    <property type="nucleotide sequence ID" value="NZ_JAVLSG010000002.1"/>
</dbReference>
<reference evidence="3" key="1">
    <citation type="submission" date="2023-07" db="EMBL/GenBank/DDBJ databases">
        <title>Genomic characterization of faba bean (Vicia faba) microsymbionts in Mexican soils.</title>
        <authorList>
            <person name="Rivera Orduna F.N."/>
            <person name="Guevara-Luna J."/>
            <person name="Yan J."/>
            <person name="Arroyo-Herrera I."/>
            <person name="Li Y."/>
            <person name="Vasquez-Murrieta M.S."/>
            <person name="Wang E.T."/>
        </authorList>
    </citation>
    <scope>NUCLEOTIDE SEQUENCE [LARGE SCALE GENOMIC DNA]</scope>
    <source>
        <strain evidence="3">CH6</strain>
    </source>
</reference>
<proteinExistence type="predicted"/>
<comment type="caution">
    <text evidence="2">The sequence shown here is derived from an EMBL/GenBank/DDBJ whole genome shotgun (WGS) entry which is preliminary data.</text>
</comment>
<dbReference type="InterPro" id="IPR036291">
    <property type="entry name" value="NAD(P)-bd_dom_sf"/>
</dbReference>
<sequence>MTNPILVTGAAGAVGYAVCDQLVKRGCKVRAMVRKADERSARLAERGVEIVVGDLLDLHAAHRAIEGCDRVYFGMSVSPSYLEATINATAVARHHKVDAFVNISQMTVSQMGITSTTDSPQQKLHWLAEQALNWSGLPVVHIRPTAFLDTFFLRLSMQSIRQHQQIRLPFRDGKISPIASDDVARVIATVLEAPADHIGKIYELTGARSQDMIGIAEEFSKALGQTISYVDVPWEPWRKALEDSGMVTPHILAHLATMALLIQQNRYDRLTTDVELIAKKPPLSILEFVQQHAQAYRAEA</sequence>
<dbReference type="Gene3D" id="3.40.50.720">
    <property type="entry name" value="NAD(P)-binding Rossmann-like Domain"/>
    <property type="match status" value="1"/>
</dbReference>
<dbReference type="SUPFAM" id="SSF51735">
    <property type="entry name" value="NAD(P)-binding Rossmann-fold domains"/>
    <property type="match status" value="1"/>
</dbReference>
<gene>
    <name evidence="2" type="ORF">RJJ37_09110</name>
</gene>
<keyword evidence="3" id="KW-1185">Reference proteome</keyword>
<dbReference type="Proteomes" id="UP001269402">
    <property type="component" value="Unassembled WGS sequence"/>
</dbReference>
<dbReference type="AlphaFoldDB" id="A0AAW8P1A7"/>
<name>A0AAW8P1A7_9HYPH</name>
<feature type="domain" description="NAD(P)-binding" evidence="1">
    <location>
        <begin position="9"/>
        <end position="194"/>
    </location>
</feature>
<evidence type="ECO:0000313" key="3">
    <source>
        <dbReference type="Proteomes" id="UP001269402"/>
    </source>
</evidence>
<dbReference type="InterPro" id="IPR016040">
    <property type="entry name" value="NAD(P)-bd_dom"/>
</dbReference>
<dbReference type="EMBL" id="JAVLSH010000003">
    <property type="protein sequence ID" value="MDR9759794.1"/>
    <property type="molecule type" value="Genomic_DNA"/>
</dbReference>